<comment type="similarity">
    <text evidence="2">Belongs to the IL-17 family.</text>
</comment>
<feature type="signal peptide" evidence="6">
    <location>
        <begin position="1"/>
        <end position="21"/>
    </location>
</feature>
<proteinExistence type="inferred from homology"/>
<protein>
    <submittedName>
        <fullName evidence="7">Interleukin-17C</fullName>
    </submittedName>
</protein>
<dbReference type="InterPro" id="IPR010345">
    <property type="entry name" value="IL-17_fam"/>
</dbReference>
<dbReference type="Pfam" id="PF06083">
    <property type="entry name" value="IL17"/>
    <property type="match status" value="1"/>
</dbReference>
<evidence type="ECO:0000313" key="7">
    <source>
        <dbReference type="EMBL" id="CAJ1050096.1"/>
    </source>
</evidence>
<dbReference type="EMBL" id="OY660864">
    <property type="protein sequence ID" value="CAJ1050096.1"/>
    <property type="molecule type" value="Genomic_DNA"/>
</dbReference>
<evidence type="ECO:0000256" key="3">
    <source>
        <dbReference type="ARBA" id="ARBA00022514"/>
    </source>
</evidence>
<dbReference type="PRINTS" id="PR01932">
    <property type="entry name" value="INTRLEUKIN17"/>
</dbReference>
<dbReference type="GO" id="GO:0005615">
    <property type="term" value="C:extracellular space"/>
    <property type="evidence" value="ECO:0007669"/>
    <property type="project" value="UniProtKB-KW"/>
</dbReference>
<evidence type="ECO:0000256" key="4">
    <source>
        <dbReference type="ARBA" id="ARBA00022525"/>
    </source>
</evidence>
<evidence type="ECO:0000256" key="2">
    <source>
        <dbReference type="ARBA" id="ARBA00007236"/>
    </source>
</evidence>
<keyword evidence="5 6" id="KW-0732">Signal</keyword>
<dbReference type="GO" id="GO:0005125">
    <property type="term" value="F:cytokine activity"/>
    <property type="evidence" value="ECO:0007669"/>
    <property type="project" value="UniProtKB-KW"/>
</dbReference>
<reference evidence="7" key="1">
    <citation type="submission" date="2023-08" db="EMBL/GenBank/DDBJ databases">
        <authorList>
            <person name="Alioto T."/>
            <person name="Alioto T."/>
            <person name="Gomez Garrido J."/>
        </authorList>
    </citation>
    <scope>NUCLEOTIDE SEQUENCE</scope>
</reference>
<gene>
    <name evidence="7" type="ORF">XNOV1_A034947</name>
</gene>
<comment type="subcellular location">
    <subcellularLocation>
        <location evidence="1">Secreted</location>
    </subcellularLocation>
</comment>
<organism evidence="7 8">
    <name type="scientific">Xyrichtys novacula</name>
    <name type="common">Pearly razorfish</name>
    <name type="synonym">Hemipteronotus novacula</name>
    <dbReference type="NCBI Taxonomy" id="13765"/>
    <lineage>
        <taxon>Eukaryota</taxon>
        <taxon>Metazoa</taxon>
        <taxon>Chordata</taxon>
        <taxon>Craniata</taxon>
        <taxon>Vertebrata</taxon>
        <taxon>Euteleostomi</taxon>
        <taxon>Actinopterygii</taxon>
        <taxon>Neopterygii</taxon>
        <taxon>Teleostei</taxon>
        <taxon>Neoteleostei</taxon>
        <taxon>Acanthomorphata</taxon>
        <taxon>Eupercaria</taxon>
        <taxon>Labriformes</taxon>
        <taxon>Labridae</taxon>
        <taxon>Xyrichtys</taxon>
    </lineage>
</organism>
<dbReference type="SUPFAM" id="SSF57501">
    <property type="entry name" value="Cystine-knot cytokines"/>
    <property type="match status" value="1"/>
</dbReference>
<keyword evidence="8" id="KW-1185">Reference proteome</keyword>
<dbReference type="InterPro" id="IPR029034">
    <property type="entry name" value="Cystine-knot_cytokine"/>
</dbReference>
<dbReference type="InterPro" id="IPR020440">
    <property type="entry name" value="IL-17_chr"/>
</dbReference>
<evidence type="ECO:0000256" key="1">
    <source>
        <dbReference type="ARBA" id="ARBA00004613"/>
    </source>
</evidence>
<name>A0AAV1EMX7_XYRNO</name>
<evidence type="ECO:0000256" key="5">
    <source>
        <dbReference type="ARBA" id="ARBA00022729"/>
    </source>
</evidence>
<keyword evidence="3" id="KW-0202">Cytokine</keyword>
<accession>A0AAV1EMX7</accession>
<evidence type="ECO:0000256" key="6">
    <source>
        <dbReference type="SAM" id="SignalP"/>
    </source>
</evidence>
<dbReference type="AlphaFoldDB" id="A0AAV1EMX7"/>
<evidence type="ECO:0000313" key="8">
    <source>
        <dbReference type="Proteomes" id="UP001178508"/>
    </source>
</evidence>
<sequence>MTWSGLQIISIGLLLIHNTSAGCGGSKCSCPDSVQNRSEALTRMFERELSIRKNQPSWTCAETARQMKNDVNVRALSPWRYRLDRDQDRIPQDISVAECLCKGCIVNGREDESYVSVPLVGRLLVYKKTQCEGDPNKYRLIREMMSVSVGCTCLVPKYTESSSSRFP</sequence>
<dbReference type="Proteomes" id="UP001178508">
    <property type="component" value="Chromosome 1"/>
</dbReference>
<feature type="chain" id="PRO_5043348166" evidence="6">
    <location>
        <begin position="22"/>
        <end position="167"/>
    </location>
</feature>
<dbReference type="Gene3D" id="2.10.90.10">
    <property type="entry name" value="Cystine-knot cytokines"/>
    <property type="match status" value="1"/>
</dbReference>
<dbReference type="GO" id="GO:0006954">
    <property type="term" value="P:inflammatory response"/>
    <property type="evidence" value="ECO:0007669"/>
    <property type="project" value="InterPro"/>
</dbReference>
<keyword evidence="4" id="KW-0964">Secreted</keyword>